<evidence type="ECO:0000313" key="1">
    <source>
        <dbReference type="EMBL" id="KAI5667757.1"/>
    </source>
</evidence>
<evidence type="ECO:0000313" key="2">
    <source>
        <dbReference type="Proteomes" id="UP001060085"/>
    </source>
</evidence>
<comment type="caution">
    <text evidence="1">The sequence shown here is derived from an EMBL/GenBank/DDBJ whole genome shotgun (WGS) entry which is preliminary data.</text>
</comment>
<accession>A0ACC0B532</accession>
<sequence>MAQSVFTGTSHHSLRWDGHLVESQEGLETEVGPRADLVEAALMCLDSLRLSSCARNPHTCNLVPRGTQISYSVALDLVAKLGRLLVLRLVARLRDFVGHKMLLERTVEVQGDNNCFNHLRDRRITLYVRVIPETHDRRLPRVSNVLVLHFIKHIPVPSVVTCYQLMVRTPIDVSEIAEVKYLDCDIYVENVTLFGDLIALPFEGYDMTLGMDGCLNITLK</sequence>
<organism evidence="1 2">
    <name type="scientific">Catharanthus roseus</name>
    <name type="common">Madagascar periwinkle</name>
    <name type="synonym">Vinca rosea</name>
    <dbReference type="NCBI Taxonomy" id="4058"/>
    <lineage>
        <taxon>Eukaryota</taxon>
        <taxon>Viridiplantae</taxon>
        <taxon>Streptophyta</taxon>
        <taxon>Embryophyta</taxon>
        <taxon>Tracheophyta</taxon>
        <taxon>Spermatophyta</taxon>
        <taxon>Magnoliopsida</taxon>
        <taxon>eudicotyledons</taxon>
        <taxon>Gunneridae</taxon>
        <taxon>Pentapetalae</taxon>
        <taxon>asterids</taxon>
        <taxon>lamiids</taxon>
        <taxon>Gentianales</taxon>
        <taxon>Apocynaceae</taxon>
        <taxon>Rauvolfioideae</taxon>
        <taxon>Vinceae</taxon>
        <taxon>Catharanthinae</taxon>
        <taxon>Catharanthus</taxon>
    </lineage>
</organism>
<proteinExistence type="predicted"/>
<dbReference type="EMBL" id="CM044704">
    <property type="protein sequence ID" value="KAI5667757.1"/>
    <property type="molecule type" value="Genomic_DNA"/>
</dbReference>
<keyword evidence="2" id="KW-1185">Reference proteome</keyword>
<dbReference type="Proteomes" id="UP001060085">
    <property type="component" value="Linkage Group LG04"/>
</dbReference>
<name>A0ACC0B532_CATRO</name>
<reference evidence="2" key="1">
    <citation type="journal article" date="2023" name="Nat. Plants">
        <title>Single-cell RNA sequencing provides a high-resolution roadmap for understanding the multicellular compartmentation of specialized metabolism.</title>
        <authorList>
            <person name="Sun S."/>
            <person name="Shen X."/>
            <person name="Li Y."/>
            <person name="Li Y."/>
            <person name="Wang S."/>
            <person name="Li R."/>
            <person name="Zhang H."/>
            <person name="Shen G."/>
            <person name="Guo B."/>
            <person name="Wei J."/>
            <person name="Xu J."/>
            <person name="St-Pierre B."/>
            <person name="Chen S."/>
            <person name="Sun C."/>
        </authorList>
    </citation>
    <scope>NUCLEOTIDE SEQUENCE [LARGE SCALE GENOMIC DNA]</scope>
</reference>
<gene>
    <name evidence="1" type="ORF">M9H77_17610</name>
</gene>
<protein>
    <submittedName>
        <fullName evidence="1">Uncharacterized protein</fullName>
    </submittedName>
</protein>